<sequence length="780" mass="89379">MKYFKKLFWSLSLASILFSATAFPCGWSEPEYFYYSKSLDILYGELVKQHFVRRRSYFPGSYNSDEYDESQVTENHNLQAWGNYLKVSKEDAKAIVYERNEEKLATQPEAVKTYLGIVAKQDPLANQGDPRWLSKEEQLEQKEANAKLGKEVLGEINKQLETEKDAFLRQRYTYLLIRALHYTGQYPQVLSEYTRLAPDIQQPDKEVAIWTGLLYAGALQRTGKRAEAAYQFATLLAKTDTKKLQAQLNFSIKTDEEWNALMALCKSDDEKALMHFVRALRVDANSLAELKSVYALAPDSDWFDAMLFRELEFAQFADRVPGNEAEPWLQASRGINKDVLIDDLKAYEEAKTDEAKQKLRDRRSQYLTQLSQLLDQVKQDKKRKDLFLSDYASLYLKVLSAQPIAAADVSAFLAAYPNDPRLSYVKPLDHLAYLENLSAIDPTSEAALADNLTAVEALEKPLNQEGGDDEYNNPYKRRTQDIMTYTYAKLEPLYFNAKQPGRAYLAQQRGNISLDAIKVDEIRELIALQAKPSPNRLEQKMAADFGKAFGEIDYETNKFVLNKDPTELIARKYVYTGSLDQAKAAAQEAKDKIFKTTYSPFTTGRSGNNRVKSKTMTLLEVIDTLQSLESKAKSNPSDALTQFQLGTAYYNMTWFGNSPMLTKTERSTVSWKKGETDFSKARAHYELALQHATNRELKVKTLYALAKIEKNEFYMQQEKKGTDLSKYWPHGSNDKYASAVKFAKKNGLGTNFKQIRAYEDTQYFKDVIKQCADYRYYFAR</sequence>
<comment type="caution">
    <text evidence="2">The sequence shown here is derived from an EMBL/GenBank/DDBJ whole genome shotgun (WGS) entry which is preliminary data.</text>
</comment>
<evidence type="ECO:0000313" key="3">
    <source>
        <dbReference type="Proteomes" id="UP000192491"/>
    </source>
</evidence>
<name>A0A1Y1QLX7_9GAMM</name>
<proteinExistence type="predicted"/>
<feature type="chain" id="PRO_5012349892" description="Transglycosylase SLT domain-containing protein" evidence="1">
    <location>
        <begin position="25"/>
        <end position="780"/>
    </location>
</feature>
<evidence type="ECO:0008006" key="4">
    <source>
        <dbReference type="Google" id="ProtNLM"/>
    </source>
</evidence>
<organism evidence="2 3">
    <name type="scientific">Thiothrix lacustris</name>
    <dbReference type="NCBI Taxonomy" id="525917"/>
    <lineage>
        <taxon>Bacteria</taxon>
        <taxon>Pseudomonadati</taxon>
        <taxon>Pseudomonadota</taxon>
        <taxon>Gammaproteobacteria</taxon>
        <taxon>Thiotrichales</taxon>
        <taxon>Thiotrichaceae</taxon>
        <taxon>Thiothrix</taxon>
    </lineage>
</organism>
<evidence type="ECO:0000256" key="1">
    <source>
        <dbReference type="SAM" id="SignalP"/>
    </source>
</evidence>
<feature type="signal peptide" evidence="1">
    <location>
        <begin position="1"/>
        <end position="24"/>
    </location>
</feature>
<accession>A0A1Y1QLX7</accession>
<evidence type="ECO:0000313" key="2">
    <source>
        <dbReference type="EMBL" id="OQX08863.1"/>
    </source>
</evidence>
<protein>
    <recommendedName>
        <fullName evidence="4">Transglycosylase SLT domain-containing protein</fullName>
    </recommendedName>
</protein>
<dbReference type="AlphaFoldDB" id="A0A1Y1QLX7"/>
<dbReference type="EMBL" id="MTEJ01000162">
    <property type="protein sequence ID" value="OQX08863.1"/>
    <property type="molecule type" value="Genomic_DNA"/>
</dbReference>
<dbReference type="Proteomes" id="UP000192491">
    <property type="component" value="Unassembled WGS sequence"/>
</dbReference>
<gene>
    <name evidence="2" type="ORF">BWK73_24285</name>
</gene>
<keyword evidence="1" id="KW-0732">Signal</keyword>
<reference evidence="2 3" key="1">
    <citation type="submission" date="2017-01" db="EMBL/GenBank/DDBJ databases">
        <title>Novel large sulfur bacteria in the metagenomes of groundwater-fed chemosynthetic microbial mats in the Lake Huron basin.</title>
        <authorList>
            <person name="Sharrar A.M."/>
            <person name="Flood B.E."/>
            <person name="Bailey J.V."/>
            <person name="Jones D.S."/>
            <person name="Biddanda B."/>
            <person name="Ruberg S.A."/>
            <person name="Marcus D.N."/>
            <person name="Dick G.J."/>
        </authorList>
    </citation>
    <scope>NUCLEOTIDE SEQUENCE [LARGE SCALE GENOMIC DNA]</scope>
    <source>
        <strain evidence="2">A8</strain>
    </source>
</reference>